<dbReference type="PROSITE" id="PS51155">
    <property type="entry name" value="CHIT_BIND_RR_2"/>
    <property type="match status" value="2"/>
</dbReference>
<reference evidence="5" key="1">
    <citation type="submission" date="2020-11" db="EMBL/GenBank/DDBJ databases">
        <authorList>
            <person name="Whiteford S."/>
        </authorList>
    </citation>
    <scope>NUCLEOTIDE SEQUENCE</scope>
</reference>
<keyword evidence="1 3" id="KW-0193">Cuticle</keyword>
<dbReference type="GO" id="GO:0062129">
    <property type="term" value="C:chitin-based extracellular matrix"/>
    <property type="evidence" value="ECO:0007669"/>
    <property type="project" value="TreeGrafter"/>
</dbReference>
<comment type="caution">
    <text evidence="5">The sequence shown here is derived from an EMBL/GenBank/DDBJ whole genome shotgun (WGS) entry which is preliminary data.</text>
</comment>
<protein>
    <submittedName>
        <fullName evidence="5">(diamondback moth) hypothetical protein</fullName>
    </submittedName>
</protein>
<dbReference type="InterPro" id="IPR000618">
    <property type="entry name" value="Insect_cuticle"/>
</dbReference>
<dbReference type="PANTHER" id="PTHR10380:SF119">
    <property type="entry name" value="PROTEIN LETHAL(3)MALIGNANT BLOOD NEOPLASM 1"/>
    <property type="match status" value="1"/>
</dbReference>
<feature type="compositionally biased region" description="Gly residues" evidence="4">
    <location>
        <begin position="487"/>
        <end position="521"/>
    </location>
</feature>
<dbReference type="AlphaFoldDB" id="A0A8S4FEW3"/>
<feature type="compositionally biased region" description="Low complexity" evidence="4">
    <location>
        <begin position="445"/>
        <end position="459"/>
    </location>
</feature>
<organism evidence="5 6">
    <name type="scientific">Plutella xylostella</name>
    <name type="common">Diamondback moth</name>
    <name type="synonym">Plutella maculipennis</name>
    <dbReference type="NCBI Taxonomy" id="51655"/>
    <lineage>
        <taxon>Eukaryota</taxon>
        <taxon>Metazoa</taxon>
        <taxon>Ecdysozoa</taxon>
        <taxon>Arthropoda</taxon>
        <taxon>Hexapoda</taxon>
        <taxon>Insecta</taxon>
        <taxon>Pterygota</taxon>
        <taxon>Neoptera</taxon>
        <taxon>Endopterygota</taxon>
        <taxon>Lepidoptera</taxon>
        <taxon>Glossata</taxon>
        <taxon>Ditrysia</taxon>
        <taxon>Yponomeutoidea</taxon>
        <taxon>Plutellidae</taxon>
        <taxon>Plutella</taxon>
    </lineage>
</organism>
<feature type="region of interest" description="Disordered" evidence="4">
    <location>
        <begin position="418"/>
        <end position="528"/>
    </location>
</feature>
<evidence type="ECO:0000256" key="1">
    <source>
        <dbReference type="ARBA" id="ARBA00022460"/>
    </source>
</evidence>
<dbReference type="GO" id="GO:0008010">
    <property type="term" value="F:structural constituent of chitin-based larval cuticle"/>
    <property type="evidence" value="ECO:0007669"/>
    <property type="project" value="TreeGrafter"/>
</dbReference>
<name>A0A8S4FEW3_PLUXY</name>
<keyword evidence="6" id="KW-1185">Reference proteome</keyword>
<dbReference type="EMBL" id="CAJHNJ030000033">
    <property type="protein sequence ID" value="CAG9127066.1"/>
    <property type="molecule type" value="Genomic_DNA"/>
</dbReference>
<sequence>MLMLRNAGAELARLRAVSQPESGLWLHALPSPQLGTLLDNDSLRVAVALRLGCTVVEPHVCVCGARVDQSGRHGLHCVRSAGRFSRHHAINDIVRRALVSADVPAVLEPPGLSRADGKRPDGLTMVPWEKGRSLLWDATCVCTLAPSHVQSTAANAGAAAEAAARLKKLKYSQLMQRYLFVPLAVETMGVWGEEGRAFLREITRRLRSRGLGSSSGAHLMQRLSLAVQRGNAASVMGFGHSRVLSVAQRRQFLTSRPGDHNKYHLQITKKMSLIHRLTAVALLALFLQVQGASKYTDETRPYEFGFEIDGEQHRHEKKDENGIIMGEFGFLTADGVYHVTVYATDEDGNFKILSMKNIRRMPRECSSVVYGMLQKRRQNHCHYLLPRLRPRVPHRPRSGPRPRVPRAHLLQLLHPRAHPAAPHQPPASPQHSAELPAAAQHGPRRALPLPARLPASSRPRLPPQTPPRGGERNPKQFNPQEQAYGAQPGGPQGQFGGAQGGQQGGSQGGSFQGGQQGGRPQGGQPTKPQLISAQMQIVDKNTDIYARKPGEKEGLPQGVSKSEVKTLLYTFNYTVGFHGHHEEGYTNGAKKGYYFVTGRNGVRTRVDYEADENGFRPVITQEVLDLVSEEVPKEETEKDEKYGLKGYEFKWLYYPTESRR</sequence>
<keyword evidence="2" id="KW-0732">Signal</keyword>
<evidence type="ECO:0000256" key="3">
    <source>
        <dbReference type="PROSITE-ProRule" id="PRU00497"/>
    </source>
</evidence>
<dbReference type="InterPro" id="IPR050468">
    <property type="entry name" value="Cuticle_Struct_Prot"/>
</dbReference>
<proteinExistence type="predicted"/>
<dbReference type="PANTHER" id="PTHR10380">
    <property type="entry name" value="CUTICLE PROTEIN"/>
    <property type="match status" value="1"/>
</dbReference>
<dbReference type="Pfam" id="PF00379">
    <property type="entry name" value="Chitin_bind_4"/>
    <property type="match status" value="2"/>
</dbReference>
<gene>
    <name evidence="5" type="ORF">PLXY2_LOCUS8840</name>
</gene>
<accession>A0A8S4FEW3</accession>
<evidence type="ECO:0000256" key="2">
    <source>
        <dbReference type="ARBA" id="ARBA00022729"/>
    </source>
</evidence>
<evidence type="ECO:0000256" key="4">
    <source>
        <dbReference type="SAM" id="MobiDB-lite"/>
    </source>
</evidence>
<evidence type="ECO:0000313" key="6">
    <source>
        <dbReference type="Proteomes" id="UP000653454"/>
    </source>
</evidence>
<dbReference type="InterPro" id="IPR031311">
    <property type="entry name" value="CHIT_BIND_RR_consensus"/>
</dbReference>
<dbReference type="PROSITE" id="PS00233">
    <property type="entry name" value="CHIT_BIND_RR_1"/>
    <property type="match status" value="1"/>
</dbReference>
<dbReference type="Proteomes" id="UP000653454">
    <property type="component" value="Unassembled WGS sequence"/>
</dbReference>
<evidence type="ECO:0000313" key="5">
    <source>
        <dbReference type="EMBL" id="CAG9127066.1"/>
    </source>
</evidence>